<dbReference type="AlphaFoldDB" id="A0A6H2BXF8"/>
<name>A0A6H2BXF8_DOLFA</name>
<gene>
    <name evidence="1" type="ORF">HGD76_05285</name>
</gene>
<reference evidence="1 2" key="2">
    <citation type="submission" date="2020-04" db="EMBL/GenBank/DDBJ databases">
        <authorList>
            <person name="Fomenkov A."/>
            <person name="Anton B.P."/>
            <person name="Roberts R.J."/>
        </authorList>
    </citation>
    <scope>NUCLEOTIDE SEQUENCE [LARGE SCALE GENOMIC DNA]</scope>
    <source>
        <strain evidence="1 2">CCAP 1403/13f</strain>
    </source>
</reference>
<dbReference type="KEGG" id="dfs:HGD76_05285"/>
<organism evidence="1 2">
    <name type="scientific">Dolichospermum flos-aquae CCAP 1403/13F</name>
    <dbReference type="NCBI Taxonomy" id="315271"/>
    <lineage>
        <taxon>Bacteria</taxon>
        <taxon>Bacillati</taxon>
        <taxon>Cyanobacteriota</taxon>
        <taxon>Cyanophyceae</taxon>
        <taxon>Nostocales</taxon>
        <taxon>Aphanizomenonaceae</taxon>
        <taxon>Dolichospermum</taxon>
    </lineage>
</organism>
<accession>A0A6H2BXF8</accession>
<evidence type="ECO:0000313" key="1">
    <source>
        <dbReference type="EMBL" id="QJB43720.1"/>
    </source>
</evidence>
<dbReference type="EMBL" id="CP051206">
    <property type="protein sequence ID" value="QJB43720.1"/>
    <property type="molecule type" value="Genomic_DNA"/>
</dbReference>
<dbReference type="RefSeq" id="WP_168695169.1">
    <property type="nucleotide sequence ID" value="NZ_CP051206.1"/>
</dbReference>
<reference evidence="1 2" key="1">
    <citation type="submission" date="2020-04" db="EMBL/GenBank/DDBJ databases">
        <title>Genome-Wide Identification of 5-Methylcytosine Sites in Bacterial Genomes By High-Throughput Sequencing of MspJI Restriction Fragments.</title>
        <authorList>
            <person name="Wu V."/>
        </authorList>
    </citation>
    <scope>NUCLEOTIDE SEQUENCE [LARGE SCALE GENOMIC DNA]</scope>
    <source>
        <strain evidence="1 2">CCAP 1403/13f</strain>
    </source>
</reference>
<proteinExistence type="predicted"/>
<dbReference type="Proteomes" id="UP000502433">
    <property type="component" value="Chromosome"/>
</dbReference>
<protein>
    <submittedName>
        <fullName evidence="1">Uncharacterized protein</fullName>
    </submittedName>
</protein>
<sequence>MYNRQLGEMLPWFDKKGRNAYAVTQAFTTSVDNTYKAAMSSLKAAIALKISEEKKWQKHLTFIFPVIVIDGSLFESYLNPSGELVVDAVEKGFLHFPLEINGLIGTNIYVVTLGSLPHFINEAKKLNSELLKLFTDVNSDNYSSLDERFRC</sequence>
<evidence type="ECO:0000313" key="2">
    <source>
        <dbReference type="Proteomes" id="UP000502433"/>
    </source>
</evidence>